<dbReference type="InterPro" id="IPR029058">
    <property type="entry name" value="AB_hydrolase_fold"/>
</dbReference>
<keyword evidence="1 3" id="KW-0378">Hydrolase</keyword>
<dbReference type="Gene3D" id="3.40.50.1820">
    <property type="entry name" value="alpha/beta hydrolase"/>
    <property type="match status" value="1"/>
</dbReference>
<dbReference type="Pfam" id="PF07859">
    <property type="entry name" value="Abhydrolase_3"/>
    <property type="match status" value="1"/>
</dbReference>
<protein>
    <submittedName>
        <fullName evidence="3">Alpha/beta hydrolase</fullName>
    </submittedName>
</protein>
<dbReference type="Proteomes" id="UP000094669">
    <property type="component" value="Unassembled WGS sequence"/>
</dbReference>
<dbReference type="RefSeq" id="WP_010416786.1">
    <property type="nucleotide sequence ID" value="NZ_MCRM02000004.1"/>
</dbReference>
<dbReference type="PANTHER" id="PTHR48081:SF8">
    <property type="entry name" value="ALPHA_BETA HYDROLASE FOLD-3 DOMAIN-CONTAINING PROTEIN-RELATED"/>
    <property type="match status" value="1"/>
</dbReference>
<feature type="domain" description="Alpha/beta hydrolase fold-3" evidence="2">
    <location>
        <begin position="110"/>
        <end position="316"/>
    </location>
</feature>
<dbReference type="GO" id="GO:0016787">
    <property type="term" value="F:hydrolase activity"/>
    <property type="evidence" value="ECO:0007669"/>
    <property type="project" value="UniProtKB-KW"/>
</dbReference>
<dbReference type="EMBL" id="MCRM02000004">
    <property type="protein sequence ID" value="PNV76048.1"/>
    <property type="molecule type" value="Genomic_DNA"/>
</dbReference>
<accession>A0ABX4YL91</accession>
<name>A0ABX4YL91_9LEPT</name>
<reference evidence="3" key="1">
    <citation type="submission" date="2018-01" db="EMBL/GenBank/DDBJ databases">
        <title>Genomic characterization of Leptospira inadai serogroup Lyme isolated from captured rat in Brazil and comparative analysis with human reference strain.</title>
        <authorList>
            <person name="Moreno L.Z."/>
            <person name="Loureiro A.P."/>
            <person name="Miraglia F."/>
            <person name="Kremer F.S."/>
            <person name="Eslabao M.R."/>
            <person name="Dellagostin O.A."/>
            <person name="Lilenbaum W."/>
            <person name="Moreno A.M."/>
        </authorList>
    </citation>
    <scope>NUCLEOTIDE SEQUENCE [LARGE SCALE GENOMIC DNA]</scope>
    <source>
        <strain evidence="3">M34/99</strain>
    </source>
</reference>
<evidence type="ECO:0000256" key="1">
    <source>
        <dbReference type="ARBA" id="ARBA00022801"/>
    </source>
</evidence>
<sequence>MLWQKFETIAARSLMALPNEVLRAFGDDIKRERVLDPKIRAALLLAKIKPRLEDLSPVQARTIFEYIVTLFDLPKADIARVEDFTIAGVSGRVRVRLYSPSGRSELIPCLIYYHGGGFVIGGLETHDNALRYLSRLTGCAILAVDYRLAPEHVFPASWEDAYSAYKWARSSGKAVGLDPKKVAVGGDSAGGNLAISISTRTKKDKISSPIFQILFYPWIDLSQERKSIEEFGKGYALTRDLLRYFKKHSFSNANDCLNSLVTPLRLSSFSGTPPTYIQIAGFDPLQDENFAYVDLLRKANVGVEAKVYGELIHGYVNLAGKIPAAREPLMDAAVWIRKGFKLKSE</sequence>
<gene>
    <name evidence="3" type="ORF">BES34_005985</name>
</gene>
<keyword evidence="4" id="KW-1185">Reference proteome</keyword>
<proteinExistence type="predicted"/>
<dbReference type="InterPro" id="IPR050300">
    <property type="entry name" value="GDXG_lipolytic_enzyme"/>
</dbReference>
<comment type="caution">
    <text evidence="3">The sequence shown here is derived from an EMBL/GenBank/DDBJ whole genome shotgun (WGS) entry which is preliminary data.</text>
</comment>
<evidence type="ECO:0000313" key="3">
    <source>
        <dbReference type="EMBL" id="PNV76048.1"/>
    </source>
</evidence>
<organism evidence="3 4">
    <name type="scientific">Leptospira inadai serovar Lyme</name>
    <dbReference type="NCBI Taxonomy" id="293084"/>
    <lineage>
        <taxon>Bacteria</taxon>
        <taxon>Pseudomonadati</taxon>
        <taxon>Spirochaetota</taxon>
        <taxon>Spirochaetia</taxon>
        <taxon>Leptospirales</taxon>
        <taxon>Leptospiraceae</taxon>
        <taxon>Leptospira</taxon>
    </lineage>
</organism>
<evidence type="ECO:0000313" key="4">
    <source>
        <dbReference type="Proteomes" id="UP000094669"/>
    </source>
</evidence>
<dbReference type="SUPFAM" id="SSF53474">
    <property type="entry name" value="alpha/beta-Hydrolases"/>
    <property type="match status" value="1"/>
</dbReference>
<evidence type="ECO:0000259" key="2">
    <source>
        <dbReference type="Pfam" id="PF07859"/>
    </source>
</evidence>
<dbReference type="PANTHER" id="PTHR48081">
    <property type="entry name" value="AB HYDROLASE SUPERFAMILY PROTEIN C4A8.06C"/>
    <property type="match status" value="1"/>
</dbReference>
<dbReference type="InterPro" id="IPR013094">
    <property type="entry name" value="AB_hydrolase_3"/>
</dbReference>